<keyword evidence="13" id="KW-0170">Cobalt</keyword>
<comment type="cofactor">
    <cofactor evidence="2">
        <name>Mn(2+)</name>
        <dbReference type="ChEBI" id="CHEBI:29035"/>
    </cofactor>
</comment>
<keyword evidence="9 10" id="KW-0413">Isomerase</keyword>
<dbReference type="Gene3D" id="3.20.20.70">
    <property type="entry name" value="Aldolase class I"/>
    <property type="match status" value="1"/>
</dbReference>
<dbReference type="PROSITE" id="PS01085">
    <property type="entry name" value="RIBUL_P_3_EPIMER_1"/>
    <property type="match status" value="1"/>
</dbReference>
<feature type="binding site" evidence="10 14">
    <location>
        <position position="66"/>
    </location>
    <ligand>
        <name>substrate</name>
    </ligand>
</feature>
<evidence type="ECO:0000256" key="7">
    <source>
        <dbReference type="ARBA" id="ARBA00013188"/>
    </source>
</evidence>
<dbReference type="GO" id="GO:0019323">
    <property type="term" value="P:pentose catabolic process"/>
    <property type="evidence" value="ECO:0007669"/>
    <property type="project" value="UniProtKB-UniRule"/>
</dbReference>
<accession>A0A523S2D9</accession>
<evidence type="ECO:0000256" key="10">
    <source>
        <dbReference type="HAMAP-Rule" id="MF_02227"/>
    </source>
</evidence>
<protein>
    <recommendedName>
        <fullName evidence="7 10">Ribulose-phosphate 3-epimerase</fullName>
        <ecNumber evidence="7 10">5.1.3.1</ecNumber>
    </recommendedName>
</protein>
<comment type="cofactor">
    <cofactor evidence="3">
        <name>Co(2+)</name>
        <dbReference type="ChEBI" id="CHEBI:48828"/>
    </cofactor>
</comment>
<evidence type="ECO:0000256" key="14">
    <source>
        <dbReference type="PIRSR" id="PIRSR001461-3"/>
    </source>
</evidence>
<comment type="similarity">
    <text evidence="6 10 11">Belongs to the ribulose-phosphate 3-epimerase family.</text>
</comment>
<feature type="binding site" evidence="10 14">
    <location>
        <position position="8"/>
    </location>
    <ligand>
        <name>substrate</name>
    </ligand>
</feature>
<dbReference type="InterPro" id="IPR013785">
    <property type="entry name" value="Aldolase_TIM"/>
</dbReference>
<dbReference type="SUPFAM" id="SSF51366">
    <property type="entry name" value="Ribulose-phoshate binding barrel"/>
    <property type="match status" value="1"/>
</dbReference>
<comment type="pathway">
    <text evidence="10">Carbohydrate degradation.</text>
</comment>
<comment type="cofactor">
    <cofactor evidence="5">
        <name>Fe(2+)</name>
        <dbReference type="ChEBI" id="CHEBI:29033"/>
    </cofactor>
</comment>
<evidence type="ECO:0000256" key="2">
    <source>
        <dbReference type="ARBA" id="ARBA00001936"/>
    </source>
</evidence>
<evidence type="ECO:0000256" key="6">
    <source>
        <dbReference type="ARBA" id="ARBA00009541"/>
    </source>
</evidence>
<dbReference type="EC" id="5.1.3.1" evidence="7 10"/>
<organism evidence="15 16">
    <name type="scientific">Aerophobetes bacterium</name>
    <dbReference type="NCBI Taxonomy" id="2030807"/>
    <lineage>
        <taxon>Bacteria</taxon>
        <taxon>Candidatus Aerophobota</taxon>
    </lineage>
</organism>
<dbReference type="Pfam" id="PF00834">
    <property type="entry name" value="Ribul_P_3_epim"/>
    <property type="match status" value="1"/>
</dbReference>
<proteinExistence type="inferred from homology"/>
<comment type="caution">
    <text evidence="10">Lacks conserved residue(s) required for the propagation of feature annotation.</text>
</comment>
<reference evidence="15 16" key="1">
    <citation type="submission" date="2019-03" db="EMBL/GenBank/DDBJ databases">
        <title>Metabolic potential of uncultured bacteria and archaea associated with petroleum seepage in deep-sea sediments.</title>
        <authorList>
            <person name="Dong X."/>
            <person name="Hubert C."/>
        </authorList>
    </citation>
    <scope>NUCLEOTIDE SEQUENCE [LARGE SCALE GENOMIC DNA]</scope>
    <source>
        <strain evidence="15">E44_bin7</strain>
    </source>
</reference>
<dbReference type="GO" id="GO:0004750">
    <property type="term" value="F:D-ribulose-phosphate 3-epimerase activity"/>
    <property type="evidence" value="ECO:0007669"/>
    <property type="project" value="UniProtKB-UniRule"/>
</dbReference>
<evidence type="ECO:0000313" key="15">
    <source>
        <dbReference type="EMBL" id="TET12198.1"/>
    </source>
</evidence>
<feature type="binding site" evidence="10 13">
    <location>
        <position position="33"/>
    </location>
    <ligand>
        <name>a divalent metal cation</name>
        <dbReference type="ChEBI" id="CHEBI:60240"/>
    </ligand>
</feature>
<dbReference type="NCBIfam" id="TIGR01163">
    <property type="entry name" value="rpe"/>
    <property type="match status" value="1"/>
</dbReference>
<dbReference type="PANTHER" id="PTHR11749">
    <property type="entry name" value="RIBULOSE-5-PHOSPHATE-3-EPIMERASE"/>
    <property type="match status" value="1"/>
</dbReference>
<dbReference type="GO" id="GO:0046872">
    <property type="term" value="F:metal ion binding"/>
    <property type="evidence" value="ECO:0007669"/>
    <property type="project" value="UniProtKB-UniRule"/>
</dbReference>
<sequence>MKIKLSASIMCANFSHLERDIRILEEEGVDYLHFDIMDGHFVPNFTMGPDILASLRKITDLPFDTHLMIEDPHKYISTFVEAGSTFISIHVETCPHLDKTIQLIKKKGAKVRVALNPATPLCRLEYILEEISSVLVMTVNPGFASQKLVPSTISKIEKLKEIIEKRALEVDIAVDGNVSFTHAPSMVKAGANVLVCGTSSIFHPEFGIKEGIAKLRKTLEFSLSHHC</sequence>
<dbReference type="InterPro" id="IPR000056">
    <property type="entry name" value="Ribul_P_3_epim-like"/>
</dbReference>
<dbReference type="InterPro" id="IPR011060">
    <property type="entry name" value="RibuloseP-bd_barrel"/>
</dbReference>
<dbReference type="GO" id="GO:0005737">
    <property type="term" value="C:cytoplasm"/>
    <property type="evidence" value="ECO:0007669"/>
    <property type="project" value="UniProtKB-ARBA"/>
</dbReference>
<comment type="caution">
    <text evidence="15">The sequence shown here is derived from an EMBL/GenBank/DDBJ whole genome shotgun (WGS) entry which is preliminary data.</text>
</comment>
<comment type="cofactor">
    <cofactor evidence="4">
        <name>Zn(2+)</name>
        <dbReference type="ChEBI" id="CHEBI:29105"/>
    </cofactor>
</comment>
<keyword evidence="8 10" id="KW-0479">Metal-binding</keyword>
<evidence type="ECO:0000256" key="1">
    <source>
        <dbReference type="ARBA" id="ARBA00001782"/>
    </source>
</evidence>
<dbReference type="Proteomes" id="UP000316360">
    <property type="component" value="Unassembled WGS sequence"/>
</dbReference>
<evidence type="ECO:0000256" key="5">
    <source>
        <dbReference type="ARBA" id="ARBA00001954"/>
    </source>
</evidence>
<dbReference type="FunFam" id="3.20.20.70:FF:000004">
    <property type="entry name" value="Ribulose-phosphate 3-epimerase"/>
    <property type="match status" value="1"/>
</dbReference>
<evidence type="ECO:0000256" key="8">
    <source>
        <dbReference type="ARBA" id="ARBA00022723"/>
    </source>
</evidence>
<dbReference type="InterPro" id="IPR026019">
    <property type="entry name" value="Ribul_P_3_epim"/>
</dbReference>
<comment type="function">
    <text evidence="10">Catalyzes the reversible epimerization of D-ribulose 5-phosphate to D-xylulose 5-phosphate.</text>
</comment>
<keyword evidence="10 11" id="KW-0119">Carbohydrate metabolism</keyword>
<evidence type="ECO:0000256" key="4">
    <source>
        <dbReference type="ARBA" id="ARBA00001947"/>
    </source>
</evidence>
<feature type="active site" description="Proton acceptor" evidence="10 12">
    <location>
        <position position="35"/>
    </location>
</feature>
<feature type="binding site" evidence="10 13">
    <location>
        <position position="35"/>
    </location>
    <ligand>
        <name>a divalent metal cation</name>
        <dbReference type="ChEBI" id="CHEBI:60240"/>
    </ligand>
</feature>
<evidence type="ECO:0000256" key="9">
    <source>
        <dbReference type="ARBA" id="ARBA00023235"/>
    </source>
</evidence>
<comment type="catalytic activity">
    <reaction evidence="1 10 11">
        <text>D-ribulose 5-phosphate = D-xylulose 5-phosphate</text>
        <dbReference type="Rhea" id="RHEA:13677"/>
        <dbReference type="ChEBI" id="CHEBI:57737"/>
        <dbReference type="ChEBI" id="CHEBI:58121"/>
        <dbReference type="EC" id="5.1.3.1"/>
    </reaction>
</comment>
<feature type="active site" description="Proton donor" evidence="10 12">
    <location>
        <position position="175"/>
    </location>
</feature>
<comment type="cofactor">
    <cofactor evidence="10 13">
        <name>a divalent metal cation</name>
        <dbReference type="ChEBI" id="CHEBI:60240"/>
    </cofactor>
    <text evidence="10 13">Binds 1 divalent metal cation per subunit.</text>
</comment>
<dbReference type="PIRSF" id="PIRSF001461">
    <property type="entry name" value="RPE"/>
    <property type="match status" value="1"/>
</dbReference>
<dbReference type="GO" id="GO:0006098">
    <property type="term" value="P:pentose-phosphate shunt"/>
    <property type="evidence" value="ECO:0007669"/>
    <property type="project" value="UniProtKB-UniRule"/>
</dbReference>
<dbReference type="CDD" id="cd00429">
    <property type="entry name" value="RPE"/>
    <property type="match status" value="1"/>
</dbReference>
<feature type="binding site" evidence="10 13">
    <location>
        <position position="66"/>
    </location>
    <ligand>
        <name>a divalent metal cation</name>
        <dbReference type="ChEBI" id="CHEBI:60240"/>
    </ligand>
</feature>
<keyword evidence="13" id="KW-0862">Zinc</keyword>
<evidence type="ECO:0000256" key="3">
    <source>
        <dbReference type="ARBA" id="ARBA00001941"/>
    </source>
</evidence>
<gene>
    <name evidence="10 15" type="primary">rpe</name>
    <name evidence="15" type="ORF">E3J84_01935</name>
</gene>
<feature type="binding site" evidence="10 13">
    <location>
        <position position="175"/>
    </location>
    <ligand>
        <name>a divalent metal cation</name>
        <dbReference type="ChEBI" id="CHEBI:60240"/>
    </ligand>
</feature>
<evidence type="ECO:0000256" key="12">
    <source>
        <dbReference type="PIRSR" id="PIRSR001461-1"/>
    </source>
</evidence>
<evidence type="ECO:0000256" key="11">
    <source>
        <dbReference type="PIRNR" id="PIRNR001461"/>
    </source>
</evidence>
<evidence type="ECO:0000256" key="13">
    <source>
        <dbReference type="PIRSR" id="PIRSR001461-2"/>
    </source>
</evidence>
<dbReference type="EMBL" id="SOKJ01000102">
    <property type="protein sequence ID" value="TET12198.1"/>
    <property type="molecule type" value="Genomic_DNA"/>
</dbReference>
<dbReference type="HAMAP" id="MF_02227">
    <property type="entry name" value="RPE"/>
    <property type="match status" value="1"/>
</dbReference>
<evidence type="ECO:0000313" key="16">
    <source>
        <dbReference type="Proteomes" id="UP000316360"/>
    </source>
</evidence>
<dbReference type="NCBIfam" id="NF004076">
    <property type="entry name" value="PRK05581.1-4"/>
    <property type="match status" value="1"/>
</dbReference>
<keyword evidence="13" id="KW-0464">Manganese</keyword>
<name>A0A523S2D9_UNCAE</name>
<dbReference type="AlphaFoldDB" id="A0A523S2D9"/>